<evidence type="ECO:0008006" key="3">
    <source>
        <dbReference type="Google" id="ProtNLM"/>
    </source>
</evidence>
<dbReference type="EMBL" id="MFBO01000003">
    <property type="protein sequence ID" value="OGD98839.1"/>
    <property type="molecule type" value="Genomic_DNA"/>
</dbReference>
<dbReference type="InterPro" id="IPR021109">
    <property type="entry name" value="Peptidase_aspartic_dom_sf"/>
</dbReference>
<organism evidence="1 2">
    <name type="scientific">Candidatus Curtissbacteria bacterium RIFCSPLOWO2_01_FULL_38_11b</name>
    <dbReference type="NCBI Taxonomy" id="1797725"/>
    <lineage>
        <taxon>Bacteria</taxon>
        <taxon>Candidatus Curtissiibacteriota</taxon>
    </lineage>
</organism>
<dbReference type="Pfam" id="PF13650">
    <property type="entry name" value="Asp_protease_2"/>
    <property type="match status" value="1"/>
</dbReference>
<dbReference type="SUPFAM" id="SSF50630">
    <property type="entry name" value="Acid proteases"/>
    <property type="match status" value="1"/>
</dbReference>
<accession>A0A1F5H441</accession>
<dbReference type="PROSITE" id="PS00141">
    <property type="entry name" value="ASP_PROTEASE"/>
    <property type="match status" value="1"/>
</dbReference>
<proteinExistence type="predicted"/>
<dbReference type="GO" id="GO:0004190">
    <property type="term" value="F:aspartic-type endopeptidase activity"/>
    <property type="evidence" value="ECO:0007669"/>
    <property type="project" value="InterPro"/>
</dbReference>
<dbReference type="GO" id="GO:0006508">
    <property type="term" value="P:proteolysis"/>
    <property type="evidence" value="ECO:0007669"/>
    <property type="project" value="InterPro"/>
</dbReference>
<dbReference type="STRING" id="1797725.A3A49_02835"/>
<dbReference type="Proteomes" id="UP000176740">
    <property type="component" value="Unassembled WGS sequence"/>
</dbReference>
<evidence type="ECO:0000313" key="2">
    <source>
        <dbReference type="Proteomes" id="UP000176740"/>
    </source>
</evidence>
<dbReference type="AlphaFoldDB" id="A0A1F5H441"/>
<sequence length="131" mass="14753">MKFRYKKYSPQVLRPVIPIEVIYESKAVPYEVLVDSGADSNIFDAQIAQILGLDLLLGKHAEVSGITGVEESMYIHNLDILVGGHLFKNVEVGFLKHMGRLGYGVVGQKGFFDLFVVKFDLKKEEIELKPR</sequence>
<comment type="caution">
    <text evidence="1">The sequence shown here is derived from an EMBL/GenBank/DDBJ whole genome shotgun (WGS) entry which is preliminary data.</text>
</comment>
<dbReference type="Gene3D" id="2.40.70.10">
    <property type="entry name" value="Acid Proteases"/>
    <property type="match status" value="1"/>
</dbReference>
<protein>
    <recommendedName>
        <fullName evidence="3">Peptidase A2 domain-containing protein</fullName>
    </recommendedName>
</protein>
<gene>
    <name evidence="1" type="ORF">A3A49_02835</name>
</gene>
<dbReference type="InterPro" id="IPR034122">
    <property type="entry name" value="Retropepsin-like_bacterial"/>
</dbReference>
<name>A0A1F5H441_9BACT</name>
<evidence type="ECO:0000313" key="1">
    <source>
        <dbReference type="EMBL" id="OGD98839.1"/>
    </source>
</evidence>
<reference evidence="1 2" key="1">
    <citation type="journal article" date="2016" name="Nat. Commun.">
        <title>Thousands of microbial genomes shed light on interconnected biogeochemical processes in an aquifer system.</title>
        <authorList>
            <person name="Anantharaman K."/>
            <person name="Brown C.T."/>
            <person name="Hug L.A."/>
            <person name="Sharon I."/>
            <person name="Castelle C.J."/>
            <person name="Probst A.J."/>
            <person name="Thomas B.C."/>
            <person name="Singh A."/>
            <person name="Wilkins M.J."/>
            <person name="Karaoz U."/>
            <person name="Brodie E.L."/>
            <person name="Williams K.H."/>
            <person name="Hubbard S.S."/>
            <person name="Banfield J.F."/>
        </authorList>
    </citation>
    <scope>NUCLEOTIDE SEQUENCE [LARGE SCALE GENOMIC DNA]</scope>
</reference>
<dbReference type="InterPro" id="IPR001969">
    <property type="entry name" value="Aspartic_peptidase_AS"/>
</dbReference>
<dbReference type="CDD" id="cd05483">
    <property type="entry name" value="retropepsin_like_bacteria"/>
    <property type="match status" value="1"/>
</dbReference>